<feature type="region of interest" description="Disordered" evidence="1">
    <location>
        <begin position="102"/>
        <end position="124"/>
    </location>
</feature>
<name>A0AAV1CUR0_OLDCO</name>
<evidence type="ECO:0000256" key="1">
    <source>
        <dbReference type="SAM" id="MobiDB-lite"/>
    </source>
</evidence>
<sequence>MVHLLSVDTKDDGRLKQKLDVLKSSRRNYPITMLKSLIIDIGAQEESQKADKIPWIMYLCLESIEVHPYVGKLVERQGKSTTNIRIPSSFVLASNQVDSRSSSFASASNQVNRGFASASKQVDG</sequence>
<protein>
    <submittedName>
        <fullName evidence="2">OLC1v1035892C1</fullName>
    </submittedName>
</protein>
<dbReference type="AlphaFoldDB" id="A0AAV1CUR0"/>
<gene>
    <name evidence="2" type="ORF">OLC1_LOCUS9202</name>
</gene>
<organism evidence="2 3">
    <name type="scientific">Oldenlandia corymbosa var. corymbosa</name>
    <dbReference type="NCBI Taxonomy" id="529605"/>
    <lineage>
        <taxon>Eukaryota</taxon>
        <taxon>Viridiplantae</taxon>
        <taxon>Streptophyta</taxon>
        <taxon>Embryophyta</taxon>
        <taxon>Tracheophyta</taxon>
        <taxon>Spermatophyta</taxon>
        <taxon>Magnoliopsida</taxon>
        <taxon>eudicotyledons</taxon>
        <taxon>Gunneridae</taxon>
        <taxon>Pentapetalae</taxon>
        <taxon>asterids</taxon>
        <taxon>lamiids</taxon>
        <taxon>Gentianales</taxon>
        <taxon>Rubiaceae</taxon>
        <taxon>Rubioideae</taxon>
        <taxon>Spermacoceae</taxon>
        <taxon>Hedyotis-Oldenlandia complex</taxon>
        <taxon>Oldenlandia</taxon>
    </lineage>
</organism>
<proteinExistence type="predicted"/>
<dbReference type="EMBL" id="OX459120">
    <property type="protein sequence ID" value="CAI9099121.1"/>
    <property type="molecule type" value="Genomic_DNA"/>
</dbReference>
<dbReference type="Proteomes" id="UP001161247">
    <property type="component" value="Chromosome 3"/>
</dbReference>
<keyword evidence="3" id="KW-1185">Reference proteome</keyword>
<evidence type="ECO:0000313" key="3">
    <source>
        <dbReference type="Proteomes" id="UP001161247"/>
    </source>
</evidence>
<accession>A0AAV1CUR0</accession>
<reference evidence="2" key="1">
    <citation type="submission" date="2023-03" db="EMBL/GenBank/DDBJ databases">
        <authorList>
            <person name="Julca I."/>
        </authorList>
    </citation>
    <scope>NUCLEOTIDE SEQUENCE</scope>
</reference>
<evidence type="ECO:0000313" key="2">
    <source>
        <dbReference type="EMBL" id="CAI9099121.1"/>
    </source>
</evidence>